<evidence type="ECO:0000313" key="2">
    <source>
        <dbReference type="EMBL" id="MEI4801928.1"/>
    </source>
</evidence>
<accession>A0ABU8FGW7</accession>
<dbReference type="Gene3D" id="1.20.58.1290">
    <property type="entry name" value="CarD-like, C-terminal domain"/>
    <property type="match status" value="1"/>
</dbReference>
<dbReference type="PANTHER" id="PTHR38447:SF1">
    <property type="entry name" value="RNA POLYMERASE-BINDING TRANSCRIPTION FACTOR CARD"/>
    <property type="match status" value="1"/>
</dbReference>
<dbReference type="EMBL" id="JBAWSX010000005">
    <property type="protein sequence ID" value="MEI4801928.1"/>
    <property type="molecule type" value="Genomic_DNA"/>
</dbReference>
<evidence type="ECO:0000313" key="3">
    <source>
        <dbReference type="Proteomes" id="UP001372526"/>
    </source>
</evidence>
<dbReference type="Gene3D" id="2.40.10.170">
    <property type="match status" value="1"/>
</dbReference>
<dbReference type="Proteomes" id="UP001372526">
    <property type="component" value="Unassembled WGS sequence"/>
</dbReference>
<proteinExistence type="predicted"/>
<dbReference type="Pfam" id="PF02559">
    <property type="entry name" value="CarD_TRCF_RID"/>
    <property type="match status" value="1"/>
</dbReference>
<dbReference type="InterPro" id="IPR052531">
    <property type="entry name" value="CarD-like_regulator"/>
</dbReference>
<protein>
    <submittedName>
        <fullName evidence="2">CarD family transcriptional regulator</fullName>
    </submittedName>
</protein>
<sequence>MEVDYLFQIGDKIVYPMHGAGVIEGIEEKEILGEKQKYYVIRIPISNMEIMIPMKKMIQSRIRLIADILTLENVLLIFQYGESDNSLSWKQRYTQNMEKMKRGEIQEGAEVVRDLIRRNKVRALNTSEKQMLDNAQKILISELSLIKGITEDQAIELLNTKVG</sequence>
<dbReference type="Pfam" id="PF21095">
    <property type="entry name" value="CarD_C"/>
    <property type="match status" value="1"/>
</dbReference>
<evidence type="ECO:0000259" key="1">
    <source>
        <dbReference type="SMART" id="SM01058"/>
    </source>
</evidence>
<feature type="domain" description="CarD-like/TRCF RNAP-interacting" evidence="1">
    <location>
        <begin position="6"/>
        <end position="116"/>
    </location>
</feature>
<keyword evidence="3" id="KW-1185">Reference proteome</keyword>
<dbReference type="PANTHER" id="PTHR38447">
    <property type="entry name" value="TRANSCRIPTION FACTOR YDEB-RELATED"/>
    <property type="match status" value="1"/>
</dbReference>
<dbReference type="InterPro" id="IPR003711">
    <property type="entry name" value="CarD-like/TRCF_RID"/>
</dbReference>
<organism evidence="2 3">
    <name type="scientific">Bacillus bruguierae</name>
    <dbReference type="NCBI Taxonomy" id="3127667"/>
    <lineage>
        <taxon>Bacteria</taxon>
        <taxon>Bacillati</taxon>
        <taxon>Bacillota</taxon>
        <taxon>Bacilli</taxon>
        <taxon>Bacillales</taxon>
        <taxon>Bacillaceae</taxon>
        <taxon>Bacillus</taxon>
    </lineage>
</organism>
<gene>
    <name evidence="2" type="ORF">WAZ07_11420</name>
</gene>
<reference evidence="2 3" key="1">
    <citation type="submission" date="2024-01" db="EMBL/GenBank/DDBJ databases">
        <title>Seven novel Bacillus-like species.</title>
        <authorList>
            <person name="Liu G."/>
        </authorList>
    </citation>
    <scope>NUCLEOTIDE SEQUENCE [LARGE SCALE GENOMIC DNA]</scope>
    <source>
        <strain evidence="2 3">FJAT-51639</strain>
    </source>
</reference>
<dbReference type="InterPro" id="IPR036101">
    <property type="entry name" value="CarD-like/TRCF_RID_sf"/>
</dbReference>
<dbReference type="SMART" id="SM01058">
    <property type="entry name" value="CarD_TRCF"/>
    <property type="match status" value="1"/>
</dbReference>
<name>A0ABU8FGW7_9BACI</name>
<dbReference type="InterPro" id="IPR042215">
    <property type="entry name" value="CarD-like_C"/>
</dbReference>
<dbReference type="RefSeq" id="WP_336472539.1">
    <property type="nucleotide sequence ID" value="NZ_JBAWSX010000005.1"/>
</dbReference>
<dbReference type="InterPro" id="IPR048792">
    <property type="entry name" value="CarD_C"/>
</dbReference>
<comment type="caution">
    <text evidence="2">The sequence shown here is derived from an EMBL/GenBank/DDBJ whole genome shotgun (WGS) entry which is preliminary data.</text>
</comment>
<dbReference type="SUPFAM" id="SSF141259">
    <property type="entry name" value="CarD-like"/>
    <property type="match status" value="1"/>
</dbReference>